<dbReference type="Pfam" id="PF01695">
    <property type="entry name" value="IstB_IS21"/>
    <property type="match status" value="1"/>
</dbReference>
<organism evidence="2 3">
    <name type="scientific">Muricoprocola aceti</name>
    <dbReference type="NCBI Taxonomy" id="2981772"/>
    <lineage>
        <taxon>Bacteria</taxon>
        <taxon>Bacillati</taxon>
        <taxon>Bacillota</taxon>
        <taxon>Clostridia</taxon>
        <taxon>Lachnospirales</taxon>
        <taxon>Lachnospiraceae</taxon>
        <taxon>Muricoprocola</taxon>
    </lineage>
</organism>
<dbReference type="PANTHER" id="PTHR30050">
    <property type="entry name" value="CHROMOSOMAL REPLICATION INITIATOR PROTEIN DNAA"/>
    <property type="match status" value="1"/>
</dbReference>
<feature type="domain" description="IstB-like ATP-binding" evidence="1">
    <location>
        <begin position="124"/>
        <end position="224"/>
    </location>
</feature>
<comment type="caution">
    <text evidence="2">The sequence shown here is derived from an EMBL/GenBank/DDBJ whole genome shotgun (WGS) entry which is preliminary data.</text>
</comment>
<protein>
    <submittedName>
        <fullName evidence="2">ATP-binding protein</fullName>
    </submittedName>
</protein>
<keyword evidence="2" id="KW-0547">Nucleotide-binding</keyword>
<evidence type="ECO:0000313" key="3">
    <source>
        <dbReference type="Proteomes" id="UP001652338"/>
    </source>
</evidence>
<dbReference type="GO" id="GO:0005524">
    <property type="term" value="F:ATP binding"/>
    <property type="evidence" value="ECO:0007669"/>
    <property type="project" value="UniProtKB-KW"/>
</dbReference>
<dbReference type="PANTHER" id="PTHR30050:SF4">
    <property type="entry name" value="ATP-BINDING PROTEIN RV3427C IN INSERTION SEQUENCE-RELATED"/>
    <property type="match status" value="1"/>
</dbReference>
<keyword evidence="2" id="KW-0067">ATP-binding</keyword>
<dbReference type="CDD" id="cd00009">
    <property type="entry name" value="AAA"/>
    <property type="match status" value="1"/>
</dbReference>
<dbReference type="SUPFAM" id="SSF52540">
    <property type="entry name" value="P-loop containing nucleoside triphosphate hydrolases"/>
    <property type="match status" value="1"/>
</dbReference>
<keyword evidence="3" id="KW-1185">Reference proteome</keyword>
<evidence type="ECO:0000259" key="1">
    <source>
        <dbReference type="Pfam" id="PF01695"/>
    </source>
</evidence>
<dbReference type="EMBL" id="JAOQKE010000029">
    <property type="protein sequence ID" value="MCU6726585.1"/>
    <property type="molecule type" value="Genomic_DNA"/>
</dbReference>
<name>A0ABT2SQQ7_9FIRM</name>
<sequence length="269" mass="30971">MEQVTIKIGDQLQIGTEECSRMGTVKSIHGIQTDTHQGALIQFDINGYWTADCFYPFGTLTGERIDERRKLSGMPAEYVNKQACSFDWDLYEEDCVAQKKIVNAFIINFDMFRKQGRGLYISSSTKGSGKTLLACVLANEIIRKQDLSVKFIAVPDYITLVSQKDENSMRRKESIKNADLLILDDVGAQLENKDWINTALFQLINRRCTDLLPTIFTSNFTMEQLRMDERIKDRIHAMSVPVFMPEKNIRWQQTEKMNRAFLQSVLDEN</sequence>
<dbReference type="InterPro" id="IPR002611">
    <property type="entry name" value="IstB_ATP-bd"/>
</dbReference>
<proteinExistence type="predicted"/>
<dbReference type="Proteomes" id="UP001652338">
    <property type="component" value="Unassembled WGS sequence"/>
</dbReference>
<dbReference type="RefSeq" id="WP_262655834.1">
    <property type="nucleotide sequence ID" value="NZ_JAOQKE010000029.1"/>
</dbReference>
<accession>A0ABT2SQQ7</accession>
<dbReference type="InterPro" id="IPR027417">
    <property type="entry name" value="P-loop_NTPase"/>
</dbReference>
<gene>
    <name evidence="2" type="ORF">OCV47_14855</name>
</gene>
<reference evidence="2 3" key="1">
    <citation type="journal article" date="2021" name="ISME Commun">
        <title>Automated analysis of genomic sequences facilitates high-throughput and comprehensive description of bacteria.</title>
        <authorList>
            <person name="Hitch T.C.A."/>
        </authorList>
    </citation>
    <scope>NUCLEOTIDE SEQUENCE [LARGE SCALE GENOMIC DNA]</scope>
    <source>
        <strain evidence="2 3">Sanger_29</strain>
    </source>
</reference>
<dbReference type="Gene3D" id="3.40.50.300">
    <property type="entry name" value="P-loop containing nucleotide triphosphate hydrolases"/>
    <property type="match status" value="1"/>
</dbReference>
<evidence type="ECO:0000313" key="2">
    <source>
        <dbReference type="EMBL" id="MCU6726585.1"/>
    </source>
</evidence>